<dbReference type="STRING" id="1461322.OJ16_08810"/>
<proteinExistence type="predicted"/>
<gene>
    <name evidence="1" type="ORF">OJ16_08810</name>
</gene>
<organism evidence="1 2">
    <name type="scientific">Vibrio renipiscarius</name>
    <dbReference type="NCBI Taxonomy" id="1461322"/>
    <lineage>
        <taxon>Bacteria</taxon>
        <taxon>Pseudomonadati</taxon>
        <taxon>Pseudomonadota</taxon>
        <taxon>Gammaproteobacteria</taxon>
        <taxon>Vibrionales</taxon>
        <taxon>Vibrionaceae</taxon>
        <taxon>Vibrio</taxon>
    </lineage>
</organism>
<keyword evidence="2" id="KW-1185">Reference proteome</keyword>
<sequence length="75" mass="8688">MTINELRNLYRENQLVEAIIEPSAEEGFWVVEFRHAHGEFLLLTDVHGEECHYRDLNLASKSAMAVGFNQVRVEN</sequence>
<comment type="caution">
    <text evidence="1">The sequence shown here is derived from an EMBL/GenBank/DDBJ whole genome shotgun (WGS) entry which is preliminary data.</text>
</comment>
<dbReference type="EMBL" id="JTKH01000010">
    <property type="protein sequence ID" value="KII79251.1"/>
    <property type="molecule type" value="Genomic_DNA"/>
</dbReference>
<reference evidence="1 2" key="1">
    <citation type="submission" date="2014-11" db="EMBL/GenBank/DDBJ databases">
        <title>Draft Genome Sequence of Vibrio piscirenalis strains CECT 8603T and CECT 8604, two marine Gammaproteobacterium isolated from cultured gilthead sea bream (Sparus aurata).</title>
        <authorList>
            <person name="Arahal D.R."/>
            <person name="Rodrigo-Torres L."/>
            <person name="Lucena T."/>
            <person name="Pujalte M.J."/>
        </authorList>
    </citation>
    <scope>NUCLEOTIDE SEQUENCE [LARGE SCALE GENOMIC DNA]</scope>
    <source>
        <strain evidence="1 2">DCR 1-4-2</strain>
    </source>
</reference>
<dbReference type="OrthoDB" id="5917471at2"/>
<dbReference type="Proteomes" id="UP000031672">
    <property type="component" value="Unassembled WGS sequence"/>
</dbReference>
<evidence type="ECO:0000313" key="1">
    <source>
        <dbReference type="EMBL" id="KII79251.1"/>
    </source>
</evidence>
<evidence type="ECO:0000313" key="2">
    <source>
        <dbReference type="Proteomes" id="UP000031672"/>
    </source>
</evidence>
<accession>A0A0C2NPL8</accession>
<name>A0A0C2NI98_9VIBR</name>
<dbReference type="RefSeq" id="WP_040989504.1">
    <property type="nucleotide sequence ID" value="NZ_JBFRUC010000041.1"/>
</dbReference>
<dbReference type="AlphaFoldDB" id="A0A0C2NI98"/>
<protein>
    <submittedName>
        <fullName evidence="1">RepB</fullName>
    </submittedName>
</protein>
<accession>A0A0C2NI98</accession>